<evidence type="ECO:0000259" key="3">
    <source>
        <dbReference type="Pfam" id="PF07484"/>
    </source>
</evidence>
<dbReference type="Pfam" id="PF07484">
    <property type="entry name" value="Collar"/>
    <property type="match status" value="1"/>
</dbReference>
<evidence type="ECO:0000256" key="2">
    <source>
        <dbReference type="SAM" id="SignalP"/>
    </source>
</evidence>
<feature type="region of interest" description="Disordered" evidence="1">
    <location>
        <begin position="121"/>
        <end position="143"/>
    </location>
</feature>
<dbReference type="InterPro" id="IPR011083">
    <property type="entry name" value="Phage_tail_collar_dom"/>
</dbReference>
<dbReference type="AlphaFoldDB" id="A4U469"/>
<feature type="domain" description="Phage tail collar" evidence="3">
    <location>
        <begin position="38"/>
        <end position="94"/>
    </location>
</feature>
<sequence length="165" mass="16806">MNRKKTRISLAAATLALGTGVSMFSAPAYACGEDTYLGSICAVAAKYCPSGFLPAQGQLLSTSQNQALYYLLGNTYGGDGQTTFALPDLRGRTVTGVGSGPGLTPVPLGQRRGQEGVTLTPAQVPTANGPLSSGNQAATQTVPTLPPQLGLTYCISTGGLFPPQP</sequence>
<evidence type="ECO:0000256" key="1">
    <source>
        <dbReference type="SAM" id="MobiDB-lite"/>
    </source>
</evidence>
<feature type="signal peptide" evidence="2">
    <location>
        <begin position="1"/>
        <end position="30"/>
    </location>
</feature>
<dbReference type="InterPro" id="IPR037053">
    <property type="entry name" value="Phage_tail_collar_dom_sf"/>
</dbReference>
<reference evidence="4" key="1">
    <citation type="journal article" date="2007" name="J. Bacteriol.">
        <title>Comparative genome analysis of four magnetotactic bacteria reveals a complex set of group-specific genes implicated in magnetosome biomineralization and function.</title>
        <authorList>
            <person name="Richter M."/>
            <person name="Kube M."/>
            <person name="Bazylinski D.A."/>
            <person name="Lombardot T."/>
            <person name="Gloeckner F.O."/>
            <person name="Reinhardt R."/>
            <person name="Schueler D."/>
        </authorList>
    </citation>
    <scope>NUCLEOTIDE SEQUENCE</scope>
    <source>
        <strain evidence="4">MSR-1</strain>
    </source>
</reference>
<proteinExistence type="predicted"/>
<protein>
    <submittedName>
        <fullName evidence="4">Microcystin dependent protein</fullName>
    </submittedName>
</protein>
<dbReference type="EMBL" id="CU459003">
    <property type="protein sequence ID" value="CAM77676.1"/>
    <property type="molecule type" value="Genomic_DNA"/>
</dbReference>
<dbReference type="RefSeq" id="WP_024079542.1">
    <property type="nucleotide sequence ID" value="NZ_CP027527.1"/>
</dbReference>
<gene>
    <name evidence="4" type="ORF">MGR_2622</name>
</gene>
<dbReference type="SUPFAM" id="SSF88874">
    <property type="entry name" value="Receptor-binding domain of short tail fibre protein gp12"/>
    <property type="match status" value="1"/>
</dbReference>
<evidence type="ECO:0000313" key="4">
    <source>
        <dbReference type="EMBL" id="CAM77676.1"/>
    </source>
</evidence>
<feature type="chain" id="PRO_5002673269" evidence="2">
    <location>
        <begin position="31"/>
        <end position="165"/>
    </location>
</feature>
<name>A4U469_9PROT</name>
<accession>A4U469</accession>
<organism evidence="4">
    <name type="scientific">Magnetospirillum gryphiswaldense</name>
    <dbReference type="NCBI Taxonomy" id="55518"/>
    <lineage>
        <taxon>Bacteria</taxon>
        <taxon>Pseudomonadati</taxon>
        <taxon>Pseudomonadota</taxon>
        <taxon>Alphaproteobacteria</taxon>
        <taxon>Rhodospirillales</taxon>
        <taxon>Rhodospirillaceae</taxon>
        <taxon>Magnetospirillum</taxon>
    </lineage>
</organism>
<keyword evidence="2" id="KW-0732">Signal</keyword>
<dbReference type="Gene3D" id="3.90.1340.10">
    <property type="entry name" value="Phage tail collar domain"/>
    <property type="match status" value="1"/>
</dbReference>